<protein>
    <submittedName>
        <fullName evidence="1">Uncharacterized protein</fullName>
    </submittedName>
</protein>
<accession>S4PEI9</accession>
<dbReference type="AlphaFoldDB" id="S4PEI9"/>
<name>S4PEI9_9NEOP</name>
<reference evidence="1" key="2">
    <citation type="submission" date="2013-05" db="EMBL/GenBank/DDBJ databases">
        <authorList>
            <person name="Carter J.-M."/>
            <person name="Baker S.C."/>
            <person name="Pink R."/>
            <person name="Carter D.R.F."/>
            <person name="Collins A."/>
            <person name="Tomlin J."/>
            <person name="Gibbs M."/>
            <person name="Breuker C.J."/>
        </authorList>
    </citation>
    <scope>NUCLEOTIDE SEQUENCE</scope>
    <source>
        <tissue evidence="1">Ovary</tissue>
    </source>
</reference>
<organism evidence="1">
    <name type="scientific">Pararge aegeria</name>
    <name type="common">speckled wood butterfly</name>
    <dbReference type="NCBI Taxonomy" id="116150"/>
    <lineage>
        <taxon>Eukaryota</taxon>
        <taxon>Metazoa</taxon>
        <taxon>Ecdysozoa</taxon>
        <taxon>Arthropoda</taxon>
        <taxon>Hexapoda</taxon>
        <taxon>Insecta</taxon>
        <taxon>Pterygota</taxon>
        <taxon>Neoptera</taxon>
        <taxon>Endopterygota</taxon>
        <taxon>Lepidoptera</taxon>
        <taxon>Glossata</taxon>
        <taxon>Ditrysia</taxon>
        <taxon>Papilionoidea</taxon>
        <taxon>Nymphalidae</taxon>
        <taxon>Satyrinae</taxon>
        <taxon>Satyrini</taxon>
        <taxon>Parargina</taxon>
        <taxon>Pararge</taxon>
    </lineage>
</organism>
<reference evidence="1" key="1">
    <citation type="journal article" date="2013" name="BMC Genomics">
        <title>Unscrambling butterfly oogenesis.</title>
        <authorList>
            <person name="Carter J.M."/>
            <person name="Baker S.C."/>
            <person name="Pink R."/>
            <person name="Carter D.R."/>
            <person name="Collins A."/>
            <person name="Tomlin J."/>
            <person name="Gibbs M."/>
            <person name="Breuker C.J."/>
        </authorList>
    </citation>
    <scope>NUCLEOTIDE SEQUENCE</scope>
    <source>
        <tissue evidence="1">Ovary</tissue>
    </source>
</reference>
<sequence>MRYLLCHRIHLVSHSFTVSPHVVPHFTTVPCVSQCHLVSQSVILCLKATTSIPQFQSESQRHFVTALPSVPQRHFVSHSVT</sequence>
<proteinExistence type="predicted"/>
<dbReference type="EMBL" id="GAIX01007060">
    <property type="protein sequence ID" value="JAA85500.1"/>
    <property type="molecule type" value="Transcribed_RNA"/>
</dbReference>
<evidence type="ECO:0000313" key="1">
    <source>
        <dbReference type="EMBL" id="JAA85500.1"/>
    </source>
</evidence>